<proteinExistence type="predicted"/>
<reference evidence="1 2" key="1">
    <citation type="submission" date="2014-04" db="EMBL/GenBank/DDBJ databases">
        <authorList>
            <consortium name="DOE Joint Genome Institute"/>
            <person name="Kuo A."/>
            <person name="Kohler A."/>
            <person name="Jargeat P."/>
            <person name="Nagy L.G."/>
            <person name="Floudas D."/>
            <person name="Copeland A."/>
            <person name="Barry K.W."/>
            <person name="Cichocki N."/>
            <person name="Veneault-Fourrey C."/>
            <person name="LaButti K."/>
            <person name="Lindquist E.A."/>
            <person name="Lipzen A."/>
            <person name="Lundell T."/>
            <person name="Morin E."/>
            <person name="Murat C."/>
            <person name="Sun H."/>
            <person name="Tunlid A."/>
            <person name="Henrissat B."/>
            <person name="Grigoriev I.V."/>
            <person name="Hibbett D.S."/>
            <person name="Martin F."/>
            <person name="Nordberg H.P."/>
            <person name="Cantor M.N."/>
            <person name="Hua S.X."/>
        </authorList>
    </citation>
    <scope>NUCLEOTIDE SEQUENCE [LARGE SCALE GENOMIC DNA]</scope>
    <source>
        <strain evidence="1 2">Ve08.2h10</strain>
    </source>
</reference>
<keyword evidence="2" id="KW-1185">Reference proteome</keyword>
<dbReference type="Proteomes" id="UP000054538">
    <property type="component" value="Unassembled WGS sequence"/>
</dbReference>
<dbReference type="InParanoid" id="A0A0D0CPK8"/>
<reference evidence="2" key="2">
    <citation type="submission" date="2015-01" db="EMBL/GenBank/DDBJ databases">
        <title>Evolutionary Origins and Diversification of the Mycorrhizal Mutualists.</title>
        <authorList>
            <consortium name="DOE Joint Genome Institute"/>
            <consortium name="Mycorrhizal Genomics Consortium"/>
            <person name="Kohler A."/>
            <person name="Kuo A."/>
            <person name="Nagy L.G."/>
            <person name="Floudas D."/>
            <person name="Copeland A."/>
            <person name="Barry K.W."/>
            <person name="Cichocki N."/>
            <person name="Veneault-Fourrey C."/>
            <person name="LaButti K."/>
            <person name="Lindquist E.A."/>
            <person name="Lipzen A."/>
            <person name="Lundell T."/>
            <person name="Morin E."/>
            <person name="Murat C."/>
            <person name="Riley R."/>
            <person name="Ohm R."/>
            <person name="Sun H."/>
            <person name="Tunlid A."/>
            <person name="Henrissat B."/>
            <person name="Grigoriev I.V."/>
            <person name="Hibbett D.S."/>
            <person name="Martin F."/>
        </authorList>
    </citation>
    <scope>NUCLEOTIDE SEQUENCE [LARGE SCALE GENOMIC DNA]</scope>
    <source>
        <strain evidence="2">Ve08.2h10</strain>
    </source>
</reference>
<evidence type="ECO:0000313" key="1">
    <source>
        <dbReference type="EMBL" id="KIK77243.1"/>
    </source>
</evidence>
<protein>
    <submittedName>
        <fullName evidence="1">Uncharacterized protein</fullName>
    </submittedName>
</protein>
<accession>A0A0D0CPK8</accession>
<dbReference type="AlphaFoldDB" id="A0A0D0CPK8"/>
<organism evidence="1 2">
    <name type="scientific">Paxillus rubicundulus Ve08.2h10</name>
    <dbReference type="NCBI Taxonomy" id="930991"/>
    <lineage>
        <taxon>Eukaryota</taxon>
        <taxon>Fungi</taxon>
        <taxon>Dikarya</taxon>
        <taxon>Basidiomycota</taxon>
        <taxon>Agaricomycotina</taxon>
        <taxon>Agaricomycetes</taxon>
        <taxon>Agaricomycetidae</taxon>
        <taxon>Boletales</taxon>
        <taxon>Paxilineae</taxon>
        <taxon>Paxillaceae</taxon>
        <taxon>Paxillus</taxon>
    </lineage>
</organism>
<sequence>MASLYFDHHNVGSFSEGLIPQEVLGKELHAKVLKNAEELEYFIGLYGEDGGPASPRRRKGKLPQLLWELSSDEDDLLEEEDQDVDPQSPWLKKFNLYLYSATSLPDGLTIIQWWG</sequence>
<dbReference type="EMBL" id="KN827075">
    <property type="protein sequence ID" value="KIK77243.1"/>
    <property type="molecule type" value="Genomic_DNA"/>
</dbReference>
<dbReference type="HOGENOM" id="CLU_2109799_0_0_1"/>
<evidence type="ECO:0000313" key="2">
    <source>
        <dbReference type="Proteomes" id="UP000054538"/>
    </source>
</evidence>
<gene>
    <name evidence="1" type="ORF">PAXRUDRAFT_17636</name>
</gene>
<name>A0A0D0CPK8_9AGAM</name>